<proteinExistence type="predicted"/>
<evidence type="ECO:0000256" key="2">
    <source>
        <dbReference type="SAM" id="Phobius"/>
    </source>
</evidence>
<evidence type="ECO:0000256" key="1">
    <source>
        <dbReference type="SAM" id="MobiDB-lite"/>
    </source>
</evidence>
<keyword evidence="2" id="KW-0472">Membrane</keyword>
<dbReference type="Proteomes" id="UP000280501">
    <property type="component" value="Unassembled WGS sequence"/>
</dbReference>
<feature type="region of interest" description="Disordered" evidence="1">
    <location>
        <begin position="1"/>
        <end position="21"/>
    </location>
</feature>
<feature type="transmembrane region" description="Helical" evidence="2">
    <location>
        <begin position="262"/>
        <end position="282"/>
    </location>
</feature>
<comment type="caution">
    <text evidence="4">The sequence shown here is derived from an EMBL/GenBank/DDBJ whole genome shotgun (WGS) entry which is preliminary data.</text>
</comment>
<keyword evidence="4" id="KW-0808">Transferase</keyword>
<dbReference type="PANTHER" id="PTHR43685:SF14">
    <property type="entry name" value="GLYCOSYLTRANSFERASE 2-LIKE DOMAIN-CONTAINING PROTEIN"/>
    <property type="match status" value="1"/>
</dbReference>
<keyword evidence="5" id="KW-1185">Reference proteome</keyword>
<dbReference type="Pfam" id="PF00535">
    <property type="entry name" value="Glycos_transf_2"/>
    <property type="match status" value="1"/>
</dbReference>
<dbReference type="InterPro" id="IPR001173">
    <property type="entry name" value="Glyco_trans_2-like"/>
</dbReference>
<dbReference type="SUPFAM" id="SSF53448">
    <property type="entry name" value="Nucleotide-diphospho-sugar transferases"/>
    <property type="match status" value="1"/>
</dbReference>
<dbReference type="CDD" id="cd02525">
    <property type="entry name" value="Succinoglycan_BP_ExoA"/>
    <property type="match status" value="1"/>
</dbReference>
<gene>
    <name evidence="4" type="ORF">EDD34_0706</name>
</gene>
<organism evidence="4 5">
    <name type="scientific">Myceligenerans xiligouense</name>
    <dbReference type="NCBI Taxonomy" id="253184"/>
    <lineage>
        <taxon>Bacteria</taxon>
        <taxon>Bacillati</taxon>
        <taxon>Actinomycetota</taxon>
        <taxon>Actinomycetes</taxon>
        <taxon>Micrococcales</taxon>
        <taxon>Promicromonosporaceae</taxon>
        <taxon>Myceligenerans</taxon>
    </lineage>
</organism>
<keyword evidence="2" id="KW-0812">Transmembrane</keyword>
<evidence type="ECO:0000313" key="4">
    <source>
        <dbReference type="EMBL" id="RPF20128.1"/>
    </source>
</evidence>
<dbReference type="GO" id="GO:0016740">
    <property type="term" value="F:transferase activity"/>
    <property type="evidence" value="ECO:0007669"/>
    <property type="project" value="UniProtKB-KW"/>
</dbReference>
<keyword evidence="2" id="KW-1133">Transmembrane helix</keyword>
<feature type="domain" description="Glycosyltransferase 2-like" evidence="3">
    <location>
        <begin position="25"/>
        <end position="191"/>
    </location>
</feature>
<feature type="transmembrane region" description="Helical" evidence="2">
    <location>
        <begin position="288"/>
        <end position="308"/>
    </location>
</feature>
<accession>A0A3N4Z275</accession>
<dbReference type="EMBL" id="RKQZ01000001">
    <property type="protein sequence ID" value="RPF20128.1"/>
    <property type="molecule type" value="Genomic_DNA"/>
</dbReference>
<name>A0A3N4Z275_9MICO</name>
<reference evidence="4 5" key="1">
    <citation type="submission" date="2018-11" db="EMBL/GenBank/DDBJ databases">
        <title>Sequencing the genomes of 1000 actinobacteria strains.</title>
        <authorList>
            <person name="Klenk H.-P."/>
        </authorList>
    </citation>
    <scope>NUCLEOTIDE SEQUENCE [LARGE SCALE GENOMIC DNA]</scope>
    <source>
        <strain evidence="4 5">DSM 15700</strain>
    </source>
</reference>
<protein>
    <submittedName>
        <fullName evidence="4">Glycosyl transferase family 2</fullName>
    </submittedName>
</protein>
<dbReference type="InterPro" id="IPR029044">
    <property type="entry name" value="Nucleotide-diphossugar_trans"/>
</dbReference>
<feature type="transmembrane region" description="Helical" evidence="2">
    <location>
        <begin position="320"/>
        <end position="338"/>
    </location>
</feature>
<dbReference type="InterPro" id="IPR050834">
    <property type="entry name" value="Glycosyltransf_2"/>
</dbReference>
<dbReference type="Gene3D" id="3.90.550.10">
    <property type="entry name" value="Spore Coat Polysaccharide Biosynthesis Protein SpsA, Chain A"/>
    <property type="match status" value="1"/>
</dbReference>
<dbReference type="PANTHER" id="PTHR43685">
    <property type="entry name" value="GLYCOSYLTRANSFERASE"/>
    <property type="match status" value="1"/>
</dbReference>
<evidence type="ECO:0000259" key="3">
    <source>
        <dbReference type="Pfam" id="PF00535"/>
    </source>
</evidence>
<evidence type="ECO:0000313" key="5">
    <source>
        <dbReference type="Proteomes" id="UP000280501"/>
    </source>
</evidence>
<dbReference type="AlphaFoldDB" id="A0A3N4Z275"/>
<sequence>MSRMSDASGGSGTVPDGPGPVPGVSVFLTVRNEERDLAESVGRILEQDYAGPLEVVLAVGPSNDRTAEIAEKLAAVEPRLTVVDNPAGWTPAGLNAAIRAARHDLLVRVDGHSHVEAGYVSRVVRVLISSGAANVGGIMVPEGRTAFEKAVAVAMSSPLGIGSAPFHTGGRAGPADSVYLGAFRRDALEAVGLYDEEYLRAQDWELNYRLRQAGHTVWFDPALRVGYRPRGSWRQLATQFFRSGRWRNHVMRQYPDTASLRYLAPPAAVCGIVAGIAAGVVGAFTTPWLLWGLVVPGGYVLGVVAGSLREGRDLPLRARLLLPGVLMTMHLSWGAGFLRGPERHS</sequence>